<proteinExistence type="predicted"/>
<dbReference type="AlphaFoldDB" id="A0A9X6ZE26"/>
<gene>
    <name evidence="1" type="ORF">CN357_21825</name>
</gene>
<evidence type="ECO:0000313" key="1">
    <source>
        <dbReference type="EMBL" id="PFF46090.1"/>
    </source>
</evidence>
<dbReference type="Proteomes" id="UP000220210">
    <property type="component" value="Unassembled WGS sequence"/>
</dbReference>
<dbReference type="EMBL" id="NTSO01000015">
    <property type="protein sequence ID" value="PFF46090.1"/>
    <property type="molecule type" value="Genomic_DNA"/>
</dbReference>
<reference evidence="1 2" key="1">
    <citation type="submission" date="2017-09" db="EMBL/GenBank/DDBJ databases">
        <title>Large-scale bioinformatics analysis of Bacillus genomes uncovers conserved roles of natural products in bacterial physiology.</title>
        <authorList>
            <consortium name="Agbiome Team Llc"/>
            <person name="Bleich R.M."/>
            <person name="Kirk G.J."/>
            <person name="Santa Maria K.C."/>
            <person name="Allen S.E."/>
            <person name="Farag S."/>
            <person name="Shank E.A."/>
            <person name="Bowers A."/>
        </authorList>
    </citation>
    <scope>NUCLEOTIDE SEQUENCE [LARGE SCALE GENOMIC DNA]</scope>
    <source>
        <strain evidence="1 2">AFS020204</strain>
    </source>
</reference>
<sequence>MMENTYWNRNGKYQKELDKLDGLMPNIGMTSNQYMNLFITASSVYYDVYNNGGCNLADCYEGKIREYIMPFADDIKSLRLNVQMKTLIRNFKNEKKLEAFMDEVILYLQDKDLNFEVFRVFFSNEKEELSKNMKEGLSEVTFGLQEDYDNWVNHRVDNWKFTWVE</sequence>
<accession>A0A9X6ZE26</accession>
<comment type="caution">
    <text evidence="1">The sequence shown here is derived from an EMBL/GenBank/DDBJ whole genome shotgun (WGS) entry which is preliminary data.</text>
</comment>
<protein>
    <submittedName>
        <fullName evidence="1">Uncharacterized protein</fullName>
    </submittedName>
</protein>
<evidence type="ECO:0000313" key="2">
    <source>
        <dbReference type="Proteomes" id="UP000220210"/>
    </source>
</evidence>
<name>A0A9X6ZE26_BACCE</name>
<organism evidence="1 2">
    <name type="scientific">Bacillus cereus</name>
    <dbReference type="NCBI Taxonomy" id="1396"/>
    <lineage>
        <taxon>Bacteria</taxon>
        <taxon>Bacillati</taxon>
        <taxon>Bacillota</taxon>
        <taxon>Bacilli</taxon>
        <taxon>Bacillales</taxon>
        <taxon>Bacillaceae</taxon>
        <taxon>Bacillus</taxon>
        <taxon>Bacillus cereus group</taxon>
    </lineage>
</organism>